<feature type="transmembrane region" description="Helical" evidence="6">
    <location>
        <begin position="69"/>
        <end position="89"/>
    </location>
</feature>
<dbReference type="AlphaFoldDB" id="A0A919DNI4"/>
<feature type="transmembrane region" description="Helical" evidence="6">
    <location>
        <begin position="251"/>
        <end position="273"/>
    </location>
</feature>
<evidence type="ECO:0000256" key="1">
    <source>
        <dbReference type="ARBA" id="ARBA00004651"/>
    </source>
</evidence>
<feature type="transmembrane region" description="Helical" evidence="6">
    <location>
        <begin position="176"/>
        <end position="197"/>
    </location>
</feature>
<keyword evidence="4 6" id="KW-1133">Transmembrane helix</keyword>
<feature type="transmembrane region" description="Helical" evidence="6">
    <location>
        <begin position="421"/>
        <end position="438"/>
    </location>
</feature>
<feature type="transmembrane region" description="Helical" evidence="6">
    <location>
        <begin position="35"/>
        <end position="57"/>
    </location>
</feature>
<dbReference type="GO" id="GO:0022857">
    <property type="term" value="F:transmembrane transporter activity"/>
    <property type="evidence" value="ECO:0007669"/>
    <property type="project" value="InterPro"/>
</dbReference>
<keyword evidence="2" id="KW-1003">Cell membrane</keyword>
<evidence type="ECO:0000256" key="4">
    <source>
        <dbReference type="ARBA" id="ARBA00022989"/>
    </source>
</evidence>
<organism evidence="7 8">
    <name type="scientific">Streptomyces capitiformicae</name>
    <dbReference type="NCBI Taxonomy" id="2014920"/>
    <lineage>
        <taxon>Bacteria</taxon>
        <taxon>Bacillati</taxon>
        <taxon>Actinomycetota</taxon>
        <taxon>Actinomycetes</taxon>
        <taxon>Kitasatosporales</taxon>
        <taxon>Streptomycetaceae</taxon>
        <taxon>Streptomyces</taxon>
    </lineage>
</organism>
<dbReference type="InterPro" id="IPR050367">
    <property type="entry name" value="APC_superfamily"/>
</dbReference>
<dbReference type="PIRSF" id="PIRSF006060">
    <property type="entry name" value="AA_transporter"/>
    <property type="match status" value="1"/>
</dbReference>
<accession>A0A919DNI4</accession>
<keyword evidence="8" id="KW-1185">Reference proteome</keyword>
<evidence type="ECO:0000313" key="8">
    <source>
        <dbReference type="Proteomes" id="UP000603227"/>
    </source>
</evidence>
<sequence>MDSSDTTAGTDRTADSDLSSDADGLKHGVIGTKHLVFFVVAAAAPLTVMAGFAPLAFSLGGQSAPVGYLAAGLVYLVFAVGFTAMSKYVTNAGAFYAYITEGLGRTCGAGAALVAYVGYTLGQIGFCAAAGLFASTAADSILGVDVPWGVCAVVIGLAVSVLAYRRVDIGARVLAVLLVAEVGLLALLTAAILLRGAPDGLTVQGFDPGGWSLSGMGSLFVITFVVYVGFEQTAVYAEEARDARRTVPRATYIAVVVLAFTYTVVAWALLMGIGPNRLAAVLTGSPQTLVFDLNEHYLGSVMTDVLRVLIVTSFFAGVLALHNAGSRYLYSLGRDGLVPRVLAHTSPRTASPTTAAAVQGVLVVASLVGFAFSDLDPYTQVVVWTNTPTLVAVLALQILTSVAVIRFFARDHRGEKAWHRWMAPALSVAALGGVLYLVCTQMDLLTGLGPWQNLLLTVPLLVAFVAGAARGRVVR</sequence>
<name>A0A919DNI4_9ACTN</name>
<gene>
    <name evidence="7" type="ORF">GCM10017771_89960</name>
</gene>
<protein>
    <submittedName>
        <fullName evidence="7">Amino acid transporter</fullName>
    </submittedName>
</protein>
<dbReference type="PANTHER" id="PTHR42770:SF16">
    <property type="entry name" value="AMINO ACID PERMEASE"/>
    <property type="match status" value="1"/>
</dbReference>
<reference evidence="7" key="2">
    <citation type="submission" date="2020-09" db="EMBL/GenBank/DDBJ databases">
        <authorList>
            <person name="Sun Q."/>
            <person name="Zhou Y."/>
        </authorList>
    </citation>
    <scope>NUCLEOTIDE SEQUENCE</scope>
    <source>
        <strain evidence="7">CGMCC 4.7403</strain>
    </source>
</reference>
<dbReference type="EMBL" id="BNAT01000064">
    <property type="protein sequence ID" value="GHE66295.1"/>
    <property type="molecule type" value="Genomic_DNA"/>
</dbReference>
<feature type="transmembrane region" description="Helical" evidence="6">
    <location>
        <begin position="305"/>
        <end position="330"/>
    </location>
</feature>
<feature type="transmembrane region" description="Helical" evidence="6">
    <location>
        <begin position="350"/>
        <end position="370"/>
    </location>
</feature>
<dbReference type="Proteomes" id="UP000603227">
    <property type="component" value="Unassembled WGS sequence"/>
</dbReference>
<proteinExistence type="predicted"/>
<keyword evidence="3 6" id="KW-0812">Transmembrane</keyword>
<feature type="transmembrane region" description="Helical" evidence="6">
    <location>
        <begin position="110"/>
        <end position="134"/>
    </location>
</feature>
<dbReference type="PANTHER" id="PTHR42770">
    <property type="entry name" value="AMINO ACID TRANSPORTER-RELATED"/>
    <property type="match status" value="1"/>
</dbReference>
<comment type="caution">
    <text evidence="7">The sequence shown here is derived from an EMBL/GenBank/DDBJ whole genome shotgun (WGS) entry which is preliminary data.</text>
</comment>
<evidence type="ECO:0000313" key="7">
    <source>
        <dbReference type="EMBL" id="GHE66295.1"/>
    </source>
</evidence>
<evidence type="ECO:0000256" key="5">
    <source>
        <dbReference type="ARBA" id="ARBA00023136"/>
    </source>
</evidence>
<dbReference type="RefSeq" id="WP_189788187.1">
    <property type="nucleotide sequence ID" value="NZ_BNAT01000064.1"/>
</dbReference>
<evidence type="ECO:0000256" key="6">
    <source>
        <dbReference type="SAM" id="Phobius"/>
    </source>
</evidence>
<feature type="transmembrane region" description="Helical" evidence="6">
    <location>
        <begin position="450"/>
        <end position="469"/>
    </location>
</feature>
<evidence type="ECO:0000256" key="3">
    <source>
        <dbReference type="ARBA" id="ARBA00022692"/>
    </source>
</evidence>
<comment type="subcellular location">
    <subcellularLocation>
        <location evidence="1">Cell membrane</location>
        <topology evidence="1">Multi-pass membrane protein</topology>
    </subcellularLocation>
</comment>
<feature type="transmembrane region" description="Helical" evidence="6">
    <location>
        <begin position="390"/>
        <end position="409"/>
    </location>
</feature>
<reference evidence="7" key="1">
    <citation type="journal article" date="2014" name="Int. J. Syst. Evol. Microbiol.">
        <title>Complete genome sequence of Corynebacterium casei LMG S-19264T (=DSM 44701T), isolated from a smear-ripened cheese.</title>
        <authorList>
            <consortium name="US DOE Joint Genome Institute (JGI-PGF)"/>
            <person name="Walter F."/>
            <person name="Albersmeier A."/>
            <person name="Kalinowski J."/>
            <person name="Ruckert C."/>
        </authorList>
    </citation>
    <scope>NUCLEOTIDE SEQUENCE</scope>
    <source>
        <strain evidence="7">CGMCC 4.7403</strain>
    </source>
</reference>
<dbReference type="InterPro" id="IPR002293">
    <property type="entry name" value="AA/rel_permease1"/>
</dbReference>
<dbReference type="Pfam" id="PF13520">
    <property type="entry name" value="AA_permease_2"/>
    <property type="match status" value="1"/>
</dbReference>
<evidence type="ECO:0000256" key="2">
    <source>
        <dbReference type="ARBA" id="ARBA00022475"/>
    </source>
</evidence>
<dbReference type="GO" id="GO:0005886">
    <property type="term" value="C:plasma membrane"/>
    <property type="evidence" value="ECO:0007669"/>
    <property type="project" value="UniProtKB-SubCell"/>
</dbReference>
<dbReference type="Gene3D" id="1.20.1740.10">
    <property type="entry name" value="Amino acid/polyamine transporter I"/>
    <property type="match status" value="1"/>
</dbReference>
<keyword evidence="5 6" id="KW-0472">Membrane</keyword>
<feature type="transmembrane region" description="Helical" evidence="6">
    <location>
        <begin position="146"/>
        <end position="164"/>
    </location>
</feature>
<feature type="transmembrane region" description="Helical" evidence="6">
    <location>
        <begin position="209"/>
        <end position="230"/>
    </location>
</feature>